<gene>
    <name evidence="3" type="ORF">BON30_03565</name>
</gene>
<dbReference type="AlphaFoldDB" id="A0A1L9BJB4"/>
<keyword evidence="4" id="KW-1185">Reference proteome</keyword>
<evidence type="ECO:0000256" key="2">
    <source>
        <dbReference type="HAMAP-Rule" id="MF_01074"/>
    </source>
</evidence>
<dbReference type="InterPro" id="IPR002822">
    <property type="entry name" value="Ni_insertion"/>
</dbReference>
<organism evidence="3 4">
    <name type="scientific">Cystobacter ferrugineus</name>
    <dbReference type="NCBI Taxonomy" id="83449"/>
    <lineage>
        <taxon>Bacteria</taxon>
        <taxon>Pseudomonadati</taxon>
        <taxon>Myxococcota</taxon>
        <taxon>Myxococcia</taxon>
        <taxon>Myxococcales</taxon>
        <taxon>Cystobacterineae</taxon>
        <taxon>Archangiaceae</taxon>
        <taxon>Cystobacter</taxon>
    </lineage>
</organism>
<name>A0A1L9BJB4_9BACT</name>
<dbReference type="OrthoDB" id="9765625at2"/>
<dbReference type="Pfam" id="PF01969">
    <property type="entry name" value="Ni_insertion"/>
    <property type="match status" value="1"/>
</dbReference>
<dbReference type="Gene3D" id="3.30.70.1380">
    <property type="entry name" value="Transcriptional regulatory protein pf0864 domain like"/>
    <property type="match status" value="1"/>
</dbReference>
<dbReference type="EMBL" id="MPIN01000001">
    <property type="protein sequence ID" value="OJH42296.1"/>
    <property type="molecule type" value="Genomic_DNA"/>
</dbReference>
<dbReference type="HAMAP" id="MF_01074">
    <property type="entry name" value="LarC"/>
    <property type="match status" value="1"/>
</dbReference>
<accession>A0A1L9BJB4</accession>
<sequence>MRKVLYLEPVGGIAGDMFLAAGIDLGVSPEALTQALGGLGVPGWKLAVSRAVRHAISGTHLDVVLDEREAHPHRAYADIRALIEAAPTLPPRAKERALAVFRAIGEAEAKVHGVSLDAIHFHEVGAVDSIVDICGAAVVLELLGDPEVYAAPPPLGSGTIRVAHGNMPIPVPATLELLRELPVRFEGVGELTTPTGAALLKVLARIAPPPADFRMERIGYGVGTKDFRDRPNVLRATLGRAEGQTEGLWVLEANLDDSTPQLLGYLLEHVLTRGALDAWVVPATMKKARPGHVLSVLVESSVKEAVVDLLLRESTTLGVRSYAVERRALERDWVEVETPWGPVRVKRGLRDGVVLNVHPEFEDCRRVAESAGVPLKQVMAAALAALGSGR</sequence>
<evidence type="ECO:0000256" key="1">
    <source>
        <dbReference type="ARBA" id="ARBA00022596"/>
    </source>
</evidence>
<comment type="similarity">
    <text evidence="2">Belongs to the LarC family.</text>
</comment>
<dbReference type="Proteomes" id="UP000182229">
    <property type="component" value="Unassembled WGS sequence"/>
</dbReference>
<dbReference type="Gene3D" id="3.10.20.300">
    <property type="entry name" value="mk0293 like domain"/>
    <property type="match status" value="1"/>
</dbReference>
<dbReference type="GO" id="GO:0016151">
    <property type="term" value="F:nickel cation binding"/>
    <property type="evidence" value="ECO:0007669"/>
    <property type="project" value="UniProtKB-UniRule"/>
</dbReference>
<dbReference type="RefSeq" id="WP_071896387.1">
    <property type="nucleotide sequence ID" value="NZ_MPIN01000001.1"/>
</dbReference>
<comment type="caution">
    <text evidence="3">The sequence shown here is derived from an EMBL/GenBank/DDBJ whole genome shotgun (WGS) entry which is preliminary data.</text>
</comment>
<reference evidence="4" key="1">
    <citation type="submission" date="2016-11" db="EMBL/GenBank/DDBJ databases">
        <authorList>
            <person name="Shukria A."/>
            <person name="Stevens D.C."/>
        </authorList>
    </citation>
    <scope>NUCLEOTIDE SEQUENCE [LARGE SCALE GENOMIC DNA]</scope>
    <source>
        <strain evidence="4">Cbfe23</strain>
    </source>
</reference>
<dbReference type="PANTHER" id="PTHR36566">
    <property type="entry name" value="NICKEL INSERTION PROTEIN-RELATED"/>
    <property type="match status" value="1"/>
</dbReference>
<proteinExistence type="inferred from homology"/>
<dbReference type="GO" id="GO:0016829">
    <property type="term" value="F:lyase activity"/>
    <property type="evidence" value="ECO:0007669"/>
    <property type="project" value="UniProtKB-UniRule"/>
</dbReference>
<protein>
    <recommendedName>
        <fullName evidence="2">Putative nickel insertion protein</fullName>
    </recommendedName>
</protein>
<keyword evidence="1 2" id="KW-0533">Nickel</keyword>
<keyword evidence="2" id="KW-0456">Lyase</keyword>
<evidence type="ECO:0000313" key="3">
    <source>
        <dbReference type="EMBL" id="OJH42296.1"/>
    </source>
</evidence>
<dbReference type="STRING" id="83449.BON30_03565"/>
<reference evidence="3 4" key="2">
    <citation type="submission" date="2016-12" db="EMBL/GenBank/DDBJ databases">
        <title>Draft Genome Sequence of Cystobacter ferrugineus Strain Cbfe23.</title>
        <authorList>
            <person name="Akbar S."/>
            <person name="Dowd S.E."/>
            <person name="Stevens D.C."/>
        </authorList>
    </citation>
    <scope>NUCLEOTIDE SEQUENCE [LARGE SCALE GENOMIC DNA]</scope>
    <source>
        <strain evidence="3 4">Cbfe23</strain>
    </source>
</reference>
<dbReference type="NCBIfam" id="TIGR00299">
    <property type="entry name" value="nickel pincer cofactor biosynthesis protein LarC"/>
    <property type="match status" value="1"/>
</dbReference>
<evidence type="ECO:0000313" key="4">
    <source>
        <dbReference type="Proteomes" id="UP000182229"/>
    </source>
</evidence>
<dbReference type="PANTHER" id="PTHR36566:SF1">
    <property type="entry name" value="PYRIDINIUM-3,5-BISTHIOCARBOXYLIC ACID MONONUCLEOTIDE NICKEL INSERTION PROTEIN"/>
    <property type="match status" value="1"/>
</dbReference>